<proteinExistence type="predicted"/>
<dbReference type="Gene3D" id="1.10.30.50">
    <property type="match status" value="1"/>
</dbReference>
<dbReference type="PANTHER" id="PTHR33877:SF2">
    <property type="entry name" value="OS07G0170200 PROTEIN"/>
    <property type="match status" value="1"/>
</dbReference>
<sequence length="211" mass="24575">MIAGASQSGLGCRVLVLNKHYLALRVIGVRRAFSLLLSNQAEVISWEEGIYSNYDFESWRELSELRKTFEAHEHDWISTVNFDIAVPRIIRLLFYDRLPRRPVKFNRRNIFARDRSRCQYCGKKFPTPELSLDHVIPRSMGGESRWENIVCSCAKCNVKKGGRTPKQAGMTLIAKPARPKRNPVIHVHLSHDRYRSWKQFLDNAYWSVELT</sequence>
<evidence type="ECO:0000259" key="1">
    <source>
        <dbReference type="SMART" id="SM00507"/>
    </source>
</evidence>
<dbReference type="CDD" id="cd00085">
    <property type="entry name" value="HNHc"/>
    <property type="match status" value="1"/>
</dbReference>
<comment type="caution">
    <text evidence="2">The sequence shown here is derived from an EMBL/GenBank/DDBJ whole genome shotgun (WGS) entry which is preliminary data.</text>
</comment>
<accession>X0S4Q0</accession>
<dbReference type="AlphaFoldDB" id="X0S4Q0"/>
<dbReference type="SMART" id="SM00507">
    <property type="entry name" value="HNHc"/>
    <property type="match status" value="1"/>
</dbReference>
<dbReference type="Pfam" id="PF14279">
    <property type="entry name" value="HNH_5"/>
    <property type="match status" value="1"/>
</dbReference>
<protein>
    <recommendedName>
        <fullName evidence="1">HNH nuclease domain-containing protein</fullName>
    </recommendedName>
</protein>
<feature type="domain" description="HNH nuclease" evidence="1">
    <location>
        <begin position="105"/>
        <end position="158"/>
    </location>
</feature>
<gene>
    <name evidence="2" type="ORF">S01H1_13452</name>
</gene>
<name>X0S4Q0_9ZZZZ</name>
<dbReference type="InterPro" id="IPR052892">
    <property type="entry name" value="NA-targeting_endonuclease"/>
</dbReference>
<organism evidence="2">
    <name type="scientific">marine sediment metagenome</name>
    <dbReference type="NCBI Taxonomy" id="412755"/>
    <lineage>
        <taxon>unclassified sequences</taxon>
        <taxon>metagenomes</taxon>
        <taxon>ecological metagenomes</taxon>
    </lineage>
</organism>
<dbReference type="PANTHER" id="PTHR33877">
    <property type="entry name" value="SLL1193 PROTEIN"/>
    <property type="match status" value="1"/>
</dbReference>
<dbReference type="EMBL" id="BARS01006942">
    <property type="protein sequence ID" value="GAF75964.1"/>
    <property type="molecule type" value="Genomic_DNA"/>
</dbReference>
<dbReference type="InterPro" id="IPR029471">
    <property type="entry name" value="HNH_5"/>
</dbReference>
<dbReference type="InterPro" id="IPR003615">
    <property type="entry name" value="HNH_nuc"/>
</dbReference>
<reference evidence="2" key="1">
    <citation type="journal article" date="2014" name="Front. Microbiol.">
        <title>High frequency of phylogenetically diverse reductive dehalogenase-homologous genes in deep subseafloor sedimentary metagenomes.</title>
        <authorList>
            <person name="Kawai M."/>
            <person name="Futagami T."/>
            <person name="Toyoda A."/>
            <person name="Takaki Y."/>
            <person name="Nishi S."/>
            <person name="Hori S."/>
            <person name="Arai W."/>
            <person name="Tsubouchi T."/>
            <person name="Morono Y."/>
            <person name="Uchiyama I."/>
            <person name="Ito T."/>
            <person name="Fujiyama A."/>
            <person name="Inagaki F."/>
            <person name="Takami H."/>
        </authorList>
    </citation>
    <scope>NUCLEOTIDE SEQUENCE</scope>
    <source>
        <strain evidence="2">Expedition CK06-06</strain>
    </source>
</reference>
<evidence type="ECO:0000313" key="2">
    <source>
        <dbReference type="EMBL" id="GAF75964.1"/>
    </source>
</evidence>